<feature type="non-terminal residue" evidence="2">
    <location>
        <position position="80"/>
    </location>
</feature>
<dbReference type="AlphaFoldDB" id="A0AAD6ZJM0"/>
<reference evidence="2" key="1">
    <citation type="submission" date="2023-03" db="EMBL/GenBank/DDBJ databases">
        <title>Massive genome expansion in bonnet fungi (Mycena s.s.) driven by repeated elements and novel gene families across ecological guilds.</title>
        <authorList>
            <consortium name="Lawrence Berkeley National Laboratory"/>
            <person name="Harder C.B."/>
            <person name="Miyauchi S."/>
            <person name="Viragh M."/>
            <person name="Kuo A."/>
            <person name="Thoen E."/>
            <person name="Andreopoulos B."/>
            <person name="Lu D."/>
            <person name="Skrede I."/>
            <person name="Drula E."/>
            <person name="Henrissat B."/>
            <person name="Morin E."/>
            <person name="Kohler A."/>
            <person name="Barry K."/>
            <person name="LaButti K."/>
            <person name="Morin E."/>
            <person name="Salamov A."/>
            <person name="Lipzen A."/>
            <person name="Mereny Z."/>
            <person name="Hegedus B."/>
            <person name="Baldrian P."/>
            <person name="Stursova M."/>
            <person name="Weitz H."/>
            <person name="Taylor A."/>
            <person name="Grigoriev I.V."/>
            <person name="Nagy L.G."/>
            <person name="Martin F."/>
            <person name="Kauserud H."/>
        </authorList>
    </citation>
    <scope>NUCLEOTIDE SEQUENCE</scope>
    <source>
        <strain evidence="2">CBHHK002</strain>
    </source>
</reference>
<sequence>SCRYWFIILSTVLSPMRRSAATSFCLRRQLRHRWITCCLVSFETFFFLLARAMAVDRLYHLGHDRVGALIRIKFGRDKHQ</sequence>
<evidence type="ECO:0000313" key="3">
    <source>
        <dbReference type="Proteomes" id="UP001218218"/>
    </source>
</evidence>
<evidence type="ECO:0000313" key="2">
    <source>
        <dbReference type="EMBL" id="KAJ7325587.1"/>
    </source>
</evidence>
<name>A0AAD6ZJM0_9AGAR</name>
<comment type="caution">
    <text evidence="2">The sequence shown here is derived from an EMBL/GenBank/DDBJ whole genome shotgun (WGS) entry which is preliminary data.</text>
</comment>
<keyword evidence="1" id="KW-1133">Transmembrane helix</keyword>
<dbReference type="EMBL" id="JARIHO010000044">
    <property type="protein sequence ID" value="KAJ7325587.1"/>
    <property type="molecule type" value="Genomic_DNA"/>
</dbReference>
<proteinExistence type="predicted"/>
<evidence type="ECO:0000256" key="1">
    <source>
        <dbReference type="SAM" id="Phobius"/>
    </source>
</evidence>
<gene>
    <name evidence="2" type="ORF">DFH08DRAFT_886942</name>
</gene>
<protein>
    <submittedName>
        <fullName evidence="2">Uncharacterized protein</fullName>
    </submittedName>
</protein>
<keyword evidence="3" id="KW-1185">Reference proteome</keyword>
<dbReference type="Proteomes" id="UP001218218">
    <property type="component" value="Unassembled WGS sequence"/>
</dbReference>
<keyword evidence="1" id="KW-0472">Membrane</keyword>
<accession>A0AAD6ZJM0</accession>
<keyword evidence="1" id="KW-0812">Transmembrane</keyword>
<feature type="transmembrane region" description="Helical" evidence="1">
    <location>
        <begin position="31"/>
        <end position="50"/>
    </location>
</feature>
<organism evidence="2 3">
    <name type="scientific">Mycena albidolilacea</name>
    <dbReference type="NCBI Taxonomy" id="1033008"/>
    <lineage>
        <taxon>Eukaryota</taxon>
        <taxon>Fungi</taxon>
        <taxon>Dikarya</taxon>
        <taxon>Basidiomycota</taxon>
        <taxon>Agaricomycotina</taxon>
        <taxon>Agaricomycetes</taxon>
        <taxon>Agaricomycetidae</taxon>
        <taxon>Agaricales</taxon>
        <taxon>Marasmiineae</taxon>
        <taxon>Mycenaceae</taxon>
        <taxon>Mycena</taxon>
    </lineage>
</organism>